<dbReference type="Proteomes" id="UP000480266">
    <property type="component" value="Unassembled WGS sequence"/>
</dbReference>
<feature type="transmembrane region" description="Helical" evidence="1">
    <location>
        <begin position="21"/>
        <end position="42"/>
    </location>
</feature>
<evidence type="ECO:0000256" key="1">
    <source>
        <dbReference type="SAM" id="Phobius"/>
    </source>
</evidence>
<evidence type="ECO:0000313" key="2">
    <source>
        <dbReference type="EMBL" id="NGX93950.1"/>
    </source>
</evidence>
<accession>A0A7C9VGI7</accession>
<dbReference type="AlphaFoldDB" id="A0A7C9VGI7"/>
<gene>
    <name evidence="2" type="ORF">G4V63_01450</name>
</gene>
<keyword evidence="1" id="KW-0472">Membrane</keyword>
<proteinExistence type="predicted"/>
<reference evidence="2" key="1">
    <citation type="submission" date="2020-02" db="EMBL/GenBank/DDBJ databases">
        <title>Draft genome sequence of Candidatus Afipia apatlaquensis IBT-C3, a potential strain for decolorization of textile dyes.</title>
        <authorList>
            <person name="Sanchez-Reyes A."/>
            <person name="Breton-Deval L."/>
            <person name="Mangelson H."/>
            <person name="Sanchez-Flores A."/>
        </authorList>
    </citation>
    <scope>NUCLEOTIDE SEQUENCE [LARGE SCALE GENOMIC DNA]</scope>
    <source>
        <strain evidence="2">IBT-C3</strain>
    </source>
</reference>
<feature type="transmembrane region" description="Helical" evidence="1">
    <location>
        <begin position="62"/>
        <end position="80"/>
    </location>
</feature>
<keyword evidence="3" id="KW-1185">Reference proteome</keyword>
<sequence>MTTANDKVPDGKFSVARLPKFVWFAGLAVRTLFIGILIVVTARVASPQVEHIWSLYETPSDVARVVLGGVVCVWLAVHLFIVPKDRGGYRTWARLGVIILPLALLCAYVVW</sequence>
<dbReference type="EMBL" id="JAAMRR010000075">
    <property type="protein sequence ID" value="NGX93950.1"/>
    <property type="molecule type" value="Genomic_DNA"/>
</dbReference>
<comment type="caution">
    <text evidence="2">The sequence shown here is derived from an EMBL/GenBank/DDBJ whole genome shotgun (WGS) entry which is preliminary data.</text>
</comment>
<feature type="transmembrane region" description="Helical" evidence="1">
    <location>
        <begin position="92"/>
        <end position="110"/>
    </location>
</feature>
<keyword evidence="1" id="KW-0812">Transmembrane</keyword>
<keyword evidence="1" id="KW-1133">Transmembrane helix</keyword>
<organism evidence="2 3">
    <name type="scientific">Candidatus Afipia apatlaquensis</name>
    <dbReference type="NCBI Taxonomy" id="2712852"/>
    <lineage>
        <taxon>Bacteria</taxon>
        <taxon>Pseudomonadati</taxon>
        <taxon>Pseudomonadota</taxon>
        <taxon>Alphaproteobacteria</taxon>
        <taxon>Hyphomicrobiales</taxon>
        <taxon>Nitrobacteraceae</taxon>
        <taxon>Afipia</taxon>
    </lineage>
</organism>
<evidence type="ECO:0000313" key="3">
    <source>
        <dbReference type="Proteomes" id="UP000480266"/>
    </source>
</evidence>
<protein>
    <submittedName>
        <fullName evidence="2">Uncharacterized protein</fullName>
    </submittedName>
</protein>
<name>A0A7C9VGI7_9BRAD</name>